<dbReference type="SUPFAM" id="SSF57196">
    <property type="entry name" value="EGF/Laminin"/>
    <property type="match status" value="4"/>
</dbReference>
<dbReference type="Gene3D" id="2.10.25.10">
    <property type="entry name" value="Laminin"/>
    <property type="match status" value="12"/>
</dbReference>
<dbReference type="PANTHER" id="PTHR24050">
    <property type="entry name" value="PA14 DOMAIN-CONTAINING PROTEIN"/>
    <property type="match status" value="1"/>
</dbReference>
<dbReference type="InterPro" id="IPR000742">
    <property type="entry name" value="EGF"/>
</dbReference>
<feature type="domain" description="TB" evidence="12">
    <location>
        <begin position="646"/>
        <end position="694"/>
    </location>
</feature>
<dbReference type="PROSITE" id="PS51364">
    <property type="entry name" value="TB"/>
    <property type="match status" value="2"/>
</dbReference>
<dbReference type="InterPro" id="IPR049883">
    <property type="entry name" value="NOTCH1_EGF-like"/>
</dbReference>
<evidence type="ECO:0000256" key="5">
    <source>
        <dbReference type="ARBA" id="ARBA00022536"/>
    </source>
</evidence>
<evidence type="ECO:0000256" key="2">
    <source>
        <dbReference type="ARBA" id="ARBA00006127"/>
    </source>
</evidence>
<keyword evidence="3" id="KW-0964">Secreted</keyword>
<comment type="subcellular location">
    <subcellularLocation>
        <location evidence="1">Secreted</location>
        <location evidence="1">Extracellular space</location>
        <location evidence="1">Extracellular matrix</location>
    </subcellularLocation>
</comment>
<dbReference type="SMART" id="SM00181">
    <property type="entry name" value="EGF"/>
    <property type="match status" value="12"/>
</dbReference>
<evidence type="ECO:0000313" key="13">
    <source>
        <dbReference type="Ensembl" id="ENSPMAP00000005378.1"/>
    </source>
</evidence>
<feature type="domain" description="EGF-like" evidence="11">
    <location>
        <begin position="42"/>
        <end position="79"/>
    </location>
</feature>
<evidence type="ECO:0000259" key="11">
    <source>
        <dbReference type="PROSITE" id="PS50026"/>
    </source>
</evidence>
<keyword evidence="9" id="KW-0325">Glycoprotein</keyword>
<keyword evidence="4" id="KW-0272">Extracellular matrix</keyword>
<dbReference type="GeneTree" id="ENSGT00940000155823"/>
<dbReference type="PROSITE" id="PS50026">
    <property type="entry name" value="EGF_3"/>
    <property type="match status" value="7"/>
</dbReference>
<dbReference type="PANTHER" id="PTHR24050:SF27">
    <property type="entry name" value="FIBRILLIN-1"/>
    <property type="match status" value="1"/>
</dbReference>
<dbReference type="PROSITE" id="PS00010">
    <property type="entry name" value="ASX_HYDROXYL"/>
    <property type="match status" value="7"/>
</dbReference>
<dbReference type="InterPro" id="IPR001881">
    <property type="entry name" value="EGF-like_Ca-bd_dom"/>
</dbReference>
<dbReference type="HOGENOM" id="CLU_411405_0_0_1"/>
<evidence type="ECO:0000259" key="12">
    <source>
        <dbReference type="PROSITE" id="PS51364"/>
    </source>
</evidence>
<dbReference type="PROSITE" id="PS01186">
    <property type="entry name" value="EGF_2"/>
    <property type="match status" value="3"/>
</dbReference>
<dbReference type="InterPro" id="IPR013032">
    <property type="entry name" value="EGF-like_CS"/>
</dbReference>
<evidence type="ECO:0008006" key="14">
    <source>
        <dbReference type="Google" id="ProtNLM"/>
    </source>
</evidence>
<evidence type="ECO:0000256" key="3">
    <source>
        <dbReference type="ARBA" id="ARBA00022525"/>
    </source>
</evidence>
<dbReference type="InterPro" id="IPR036773">
    <property type="entry name" value="TB_dom_sf"/>
</dbReference>
<feature type="domain" description="EGF-like" evidence="11">
    <location>
        <begin position="293"/>
        <end position="331"/>
    </location>
</feature>
<dbReference type="SUPFAM" id="SSF57581">
    <property type="entry name" value="TB module/8-cys domain"/>
    <property type="match status" value="2"/>
</dbReference>
<keyword evidence="7" id="KW-0677">Repeat</keyword>
<dbReference type="InterPro" id="IPR026823">
    <property type="entry name" value="cEGF"/>
</dbReference>
<dbReference type="GO" id="GO:0005509">
    <property type="term" value="F:calcium ion binding"/>
    <property type="evidence" value="ECO:0007669"/>
    <property type="project" value="InterPro"/>
</dbReference>
<dbReference type="AlphaFoldDB" id="S4RJJ5"/>
<dbReference type="STRING" id="7757.ENSPMAP00000005378"/>
<evidence type="ECO:0000256" key="7">
    <source>
        <dbReference type="ARBA" id="ARBA00022737"/>
    </source>
</evidence>
<dbReference type="InterPro" id="IPR000152">
    <property type="entry name" value="EGF-type_Asp/Asn_hydroxyl_site"/>
</dbReference>
<feature type="disulfide bond" evidence="10">
    <location>
        <begin position="297"/>
        <end position="307"/>
    </location>
</feature>
<keyword evidence="8 10" id="KW-1015">Disulfide bond</keyword>
<accession>S4RJJ5</accession>
<feature type="domain" description="TB" evidence="12">
    <location>
        <begin position="475"/>
        <end position="529"/>
    </location>
</feature>
<feature type="domain" description="EGF-like" evidence="11">
    <location>
        <begin position="332"/>
        <end position="368"/>
    </location>
</feature>
<dbReference type="InterPro" id="IPR052235">
    <property type="entry name" value="Nephronectin_domain"/>
</dbReference>
<feature type="domain" description="EGF-like" evidence="11">
    <location>
        <begin position="84"/>
        <end position="121"/>
    </location>
</feature>
<evidence type="ECO:0000256" key="4">
    <source>
        <dbReference type="ARBA" id="ARBA00022530"/>
    </source>
</evidence>
<comment type="similarity">
    <text evidence="2">Belongs to the fibulin family.</text>
</comment>
<evidence type="ECO:0000256" key="1">
    <source>
        <dbReference type="ARBA" id="ARBA00004498"/>
    </source>
</evidence>
<comment type="caution">
    <text evidence="10">Lacks conserved residue(s) required for the propagation of feature annotation.</text>
</comment>
<protein>
    <recommendedName>
        <fullName evidence="14">Latent transforming growth factor beta binding protein 4</fullName>
    </recommendedName>
</protein>
<evidence type="ECO:0000256" key="8">
    <source>
        <dbReference type="ARBA" id="ARBA00023157"/>
    </source>
</evidence>
<feature type="domain" description="EGF-like" evidence="11">
    <location>
        <begin position="375"/>
        <end position="416"/>
    </location>
</feature>
<evidence type="ECO:0000256" key="9">
    <source>
        <dbReference type="ARBA" id="ARBA00023180"/>
    </source>
</evidence>
<evidence type="ECO:0000256" key="10">
    <source>
        <dbReference type="PROSITE-ProRule" id="PRU00076"/>
    </source>
</evidence>
<dbReference type="Pfam" id="PF00683">
    <property type="entry name" value="TB"/>
    <property type="match status" value="2"/>
</dbReference>
<dbReference type="SMART" id="SM00179">
    <property type="entry name" value="EGF_CA"/>
    <property type="match status" value="12"/>
</dbReference>
<feature type="domain" description="EGF-like" evidence="11">
    <location>
        <begin position="251"/>
        <end position="292"/>
    </location>
</feature>
<keyword evidence="6" id="KW-0732">Signal</keyword>
<dbReference type="Gene3D" id="3.90.290.10">
    <property type="entry name" value="TGF-beta binding (TB) domain"/>
    <property type="match status" value="2"/>
</dbReference>
<dbReference type="Ensembl" id="ENSPMAT00000005398.1">
    <property type="protein sequence ID" value="ENSPMAP00000005378.1"/>
    <property type="gene ID" value="ENSPMAG00000004892.1"/>
</dbReference>
<feature type="domain" description="EGF-like" evidence="11">
    <location>
        <begin position="589"/>
        <end position="629"/>
    </location>
</feature>
<dbReference type="Pfam" id="PF07645">
    <property type="entry name" value="EGF_CA"/>
    <property type="match status" value="8"/>
</dbReference>
<dbReference type="OMA" id="CKEACHM"/>
<reference evidence="13" key="1">
    <citation type="submission" date="2025-08" db="UniProtKB">
        <authorList>
            <consortium name="Ensembl"/>
        </authorList>
    </citation>
    <scope>IDENTIFICATION</scope>
</reference>
<dbReference type="FunFam" id="2.10.25.10:FF:000115">
    <property type="entry name" value="latent-transforming growth factor beta-binding protein 4 isoform X2"/>
    <property type="match status" value="1"/>
</dbReference>
<dbReference type="InterPro" id="IPR018097">
    <property type="entry name" value="EGF_Ca-bd_CS"/>
</dbReference>
<dbReference type="PROSITE" id="PS01187">
    <property type="entry name" value="EGF_CA"/>
    <property type="match status" value="4"/>
</dbReference>
<dbReference type="Pfam" id="PF12661">
    <property type="entry name" value="hEGF"/>
    <property type="match status" value="1"/>
</dbReference>
<sequence>VNTCLQTPDICGHGECVHLDRGHTCVCNGGYKLNPSLTHCIDVDECARSPAPCPGGRCENTRGGFRCVCSQGYAASRGGTECIDVDECERADACGGNGRCVNTAGGYTCNCDRGYSLSTDKGETRRSEYVNECENTILCPGGRCVNLPGSHRCEFCDPGYQWRGQTGGVDERRRPKTKSKERCRKLAQREITNTSTTPPLSPPHLNLIAADIDECQNPQACINKRCVNIPGAFECVLCPTGFKAAGTKCEDVNECLNSTAVCRDGRCIDLQGSYRCSCNPGFAPSGNGKRCDDVDECAERPCQNGECVNTPGSFKCSCPPGFQLSDGTNCRDIDECSTGNECEGGTCINTVGSFQCGCQPGFAALPGTDLCCSADVDECDNATACSEHQYCINSMGSFQCHCDQGYQTAKEGLGCVDINECETITEVCGSELCDNEEGTFLCICPNDYQEFDSQLGKCVPEPTVGSQSHVPAERRECYFNVNDENVCRNVLGRNVTRDECCCTVGAGWGTDCEPSPCPLEGTREFNELCPEGKGLVPSPNGRGYRDADECTLFSQELCRDSLCVNTQAGYKCYCRTGYLYDRSRLHCTDVDECENSQSCVDGQCYNSEGSYSCYCTAPLTLDHTGRRCVNRTASSSGDDPAHVFLDICWKEVSQGVMCSKPVAGRQTTYTECCCLYGEAWGPECAFCPPKTSGE</sequence>
<dbReference type="FunFam" id="2.10.25.10:FF:000005">
    <property type="entry name" value="Fibrillin 2"/>
    <property type="match status" value="3"/>
</dbReference>
<organism evidence="13">
    <name type="scientific">Petromyzon marinus</name>
    <name type="common">Sea lamprey</name>
    <dbReference type="NCBI Taxonomy" id="7757"/>
    <lineage>
        <taxon>Eukaryota</taxon>
        <taxon>Metazoa</taxon>
        <taxon>Chordata</taxon>
        <taxon>Craniata</taxon>
        <taxon>Vertebrata</taxon>
        <taxon>Cyclostomata</taxon>
        <taxon>Hyperoartia</taxon>
        <taxon>Petromyzontiformes</taxon>
        <taxon>Petromyzontidae</taxon>
        <taxon>Petromyzon</taxon>
    </lineage>
</organism>
<dbReference type="Pfam" id="PF12662">
    <property type="entry name" value="cEGF"/>
    <property type="match status" value="2"/>
</dbReference>
<reference evidence="13" key="2">
    <citation type="submission" date="2025-09" db="UniProtKB">
        <authorList>
            <consortium name="Ensembl"/>
        </authorList>
    </citation>
    <scope>IDENTIFICATION</scope>
</reference>
<dbReference type="FunFam" id="2.10.25.10:FF:000014">
    <property type="entry name" value="Latent-transforming growth factor beta-binding protein 3"/>
    <property type="match status" value="1"/>
</dbReference>
<name>S4RJJ5_PETMA</name>
<evidence type="ECO:0000256" key="6">
    <source>
        <dbReference type="ARBA" id="ARBA00022729"/>
    </source>
</evidence>
<keyword evidence="5 10" id="KW-0245">EGF-like domain</keyword>
<dbReference type="InterPro" id="IPR009030">
    <property type="entry name" value="Growth_fac_rcpt_cys_sf"/>
</dbReference>
<dbReference type="FunFam" id="2.10.25.10:FF:000002">
    <property type="entry name" value="Latent-transforming growth factor beta-binding protein 3"/>
    <property type="match status" value="1"/>
</dbReference>
<proteinExistence type="inferred from homology"/>
<dbReference type="CDD" id="cd00054">
    <property type="entry name" value="EGF_CA"/>
    <property type="match status" value="6"/>
</dbReference>
<dbReference type="InterPro" id="IPR017878">
    <property type="entry name" value="TB_dom"/>
</dbReference>
<dbReference type="SUPFAM" id="SSF57184">
    <property type="entry name" value="Growth factor receptor domain"/>
    <property type="match status" value="3"/>
</dbReference>